<keyword evidence="1" id="KW-0812">Transmembrane</keyword>
<sequence length="233" mass="25997">MNMRRNRIFWGVVFVLSAVFLVISKMGYLEDFSVFSIVFSVFLGAIIIKSIYPPKFAGILFPLAFLAIIYDKQLGIENLTPWTVLAVALLGSIGLTMLFHKKKWNTHCYCGDDREFVVVDVEDNSNVRHKTSFGSSAKYINSDDFKQADLECSFGAMKVYFDKAKVNGGKAAIRINASFAGVELYIPREWAVDNQIRVSLGAVEEKSKNYPTGDVTVTLVGEVSFGAVEIIYI</sequence>
<comment type="caution">
    <text evidence="3">The sequence shown here is derived from an EMBL/GenBank/DDBJ whole genome shotgun (WGS) entry which is preliminary data.</text>
</comment>
<dbReference type="Pfam" id="PF22570">
    <property type="entry name" value="LiaF-TM"/>
    <property type="match status" value="1"/>
</dbReference>
<dbReference type="EMBL" id="VSSQ01032756">
    <property type="protein sequence ID" value="MPM84126.1"/>
    <property type="molecule type" value="Genomic_DNA"/>
</dbReference>
<name>A0A645D425_9ZZZZ</name>
<gene>
    <name evidence="3" type="ORF">SDC9_131197</name>
</gene>
<evidence type="ECO:0000259" key="2">
    <source>
        <dbReference type="Pfam" id="PF22570"/>
    </source>
</evidence>
<dbReference type="InterPro" id="IPR054331">
    <property type="entry name" value="LiaF_TM"/>
</dbReference>
<feature type="transmembrane region" description="Helical" evidence="1">
    <location>
        <begin position="82"/>
        <end position="99"/>
    </location>
</feature>
<keyword evidence="1" id="KW-1133">Transmembrane helix</keyword>
<evidence type="ECO:0000313" key="3">
    <source>
        <dbReference type="EMBL" id="MPM84126.1"/>
    </source>
</evidence>
<accession>A0A645D425</accession>
<keyword evidence="1" id="KW-0472">Membrane</keyword>
<feature type="transmembrane region" description="Helical" evidence="1">
    <location>
        <begin position="7"/>
        <end position="26"/>
    </location>
</feature>
<dbReference type="AlphaFoldDB" id="A0A645D425"/>
<protein>
    <recommendedName>
        <fullName evidence="2">LiaF transmembrane domain-containing protein</fullName>
    </recommendedName>
</protein>
<proteinExistence type="predicted"/>
<feature type="domain" description="LiaF transmembrane" evidence="2">
    <location>
        <begin position="9"/>
        <end position="104"/>
    </location>
</feature>
<feature type="transmembrane region" description="Helical" evidence="1">
    <location>
        <begin position="59"/>
        <end position="76"/>
    </location>
</feature>
<reference evidence="3" key="1">
    <citation type="submission" date="2019-08" db="EMBL/GenBank/DDBJ databases">
        <authorList>
            <person name="Kucharzyk K."/>
            <person name="Murdoch R.W."/>
            <person name="Higgins S."/>
            <person name="Loffler F."/>
        </authorList>
    </citation>
    <scope>NUCLEOTIDE SEQUENCE</scope>
</reference>
<evidence type="ECO:0000256" key="1">
    <source>
        <dbReference type="SAM" id="Phobius"/>
    </source>
</evidence>
<feature type="transmembrane region" description="Helical" evidence="1">
    <location>
        <begin position="32"/>
        <end position="52"/>
    </location>
</feature>
<organism evidence="3">
    <name type="scientific">bioreactor metagenome</name>
    <dbReference type="NCBI Taxonomy" id="1076179"/>
    <lineage>
        <taxon>unclassified sequences</taxon>
        <taxon>metagenomes</taxon>
        <taxon>ecological metagenomes</taxon>
    </lineage>
</organism>